<accession>A0A0R3XD54</accession>
<proteinExistence type="predicted"/>
<evidence type="ECO:0000313" key="4">
    <source>
        <dbReference type="WBParaSite" id="TTAC_0001148101-mRNA-1"/>
    </source>
</evidence>
<feature type="region of interest" description="Disordered" evidence="1">
    <location>
        <begin position="30"/>
        <end position="104"/>
    </location>
</feature>
<reference evidence="4" key="1">
    <citation type="submission" date="2017-02" db="UniProtKB">
        <authorList>
            <consortium name="WormBaseParasite"/>
        </authorList>
    </citation>
    <scope>IDENTIFICATION</scope>
</reference>
<dbReference type="Proteomes" id="UP000274429">
    <property type="component" value="Unassembled WGS sequence"/>
</dbReference>
<dbReference type="AlphaFoldDB" id="A0A0R3XD54"/>
<feature type="compositionally biased region" description="Polar residues" evidence="1">
    <location>
        <begin position="57"/>
        <end position="97"/>
    </location>
</feature>
<dbReference type="OrthoDB" id="10037309at2759"/>
<reference evidence="2 3" key="2">
    <citation type="submission" date="2018-11" db="EMBL/GenBank/DDBJ databases">
        <authorList>
            <consortium name="Pathogen Informatics"/>
        </authorList>
    </citation>
    <scope>NUCLEOTIDE SEQUENCE [LARGE SCALE GENOMIC DNA]</scope>
</reference>
<dbReference type="EMBL" id="UYWX01024302">
    <property type="protein sequence ID" value="VDM36591.1"/>
    <property type="molecule type" value="Genomic_DNA"/>
</dbReference>
<dbReference type="WBParaSite" id="TTAC_0001148101-mRNA-1">
    <property type="protein sequence ID" value="TTAC_0001148101-mRNA-1"/>
    <property type="gene ID" value="TTAC_0001148101"/>
</dbReference>
<evidence type="ECO:0000313" key="3">
    <source>
        <dbReference type="Proteomes" id="UP000274429"/>
    </source>
</evidence>
<gene>
    <name evidence="2" type="ORF">TTAC_LOCUS11463</name>
</gene>
<dbReference type="STRING" id="6205.A0A0R3XD54"/>
<feature type="compositionally biased region" description="Polar residues" evidence="1">
    <location>
        <begin position="33"/>
        <end position="50"/>
    </location>
</feature>
<evidence type="ECO:0000313" key="2">
    <source>
        <dbReference type="EMBL" id="VDM36591.1"/>
    </source>
</evidence>
<name>A0A0R3XD54_HYDTA</name>
<sequence>MGFESREYTFDVRYTSREVHDRARRNLYHAASEASSSFGNSLGTAPTTLVGSAESAGGTNQLPTDSMHQPEDTTLITTASPASLNRLTPHASNSDSIASIEEVSGSCRVSRNMAWM</sequence>
<protein>
    <submittedName>
        <fullName evidence="2 4">Uncharacterized protein</fullName>
    </submittedName>
</protein>
<keyword evidence="3" id="KW-1185">Reference proteome</keyword>
<evidence type="ECO:0000256" key="1">
    <source>
        <dbReference type="SAM" id="MobiDB-lite"/>
    </source>
</evidence>
<organism evidence="4">
    <name type="scientific">Hydatigena taeniaeformis</name>
    <name type="common">Feline tapeworm</name>
    <name type="synonym">Taenia taeniaeformis</name>
    <dbReference type="NCBI Taxonomy" id="6205"/>
    <lineage>
        <taxon>Eukaryota</taxon>
        <taxon>Metazoa</taxon>
        <taxon>Spiralia</taxon>
        <taxon>Lophotrochozoa</taxon>
        <taxon>Platyhelminthes</taxon>
        <taxon>Cestoda</taxon>
        <taxon>Eucestoda</taxon>
        <taxon>Cyclophyllidea</taxon>
        <taxon>Taeniidae</taxon>
        <taxon>Hydatigera</taxon>
    </lineage>
</organism>